<keyword evidence="1" id="KW-1133">Transmembrane helix</keyword>
<accession>J0YJX6</accession>
<keyword evidence="1" id="KW-0472">Membrane</keyword>
<dbReference type="EMBL" id="AIMC01000032">
    <property type="protein sequence ID" value="EJF74853.1"/>
    <property type="molecule type" value="Genomic_DNA"/>
</dbReference>
<evidence type="ECO:0000313" key="4">
    <source>
        <dbReference type="Proteomes" id="UP000008748"/>
    </source>
</evidence>
<comment type="caution">
    <text evidence="3">The sequence shown here is derived from an EMBL/GenBank/DDBJ whole genome shotgun (WGS) entry which is preliminary data.</text>
</comment>
<evidence type="ECO:0000256" key="1">
    <source>
        <dbReference type="SAM" id="Phobius"/>
    </source>
</evidence>
<dbReference type="RefSeq" id="WP_006590141.1">
    <property type="nucleotide sequence ID" value="NZ_JH725078.1"/>
</dbReference>
<keyword evidence="1" id="KW-0812">Transmembrane</keyword>
<dbReference type="Pfam" id="PF20061">
    <property type="entry name" value="DUF6460"/>
    <property type="match status" value="1"/>
</dbReference>
<name>J0YJX6_9HYPH</name>
<dbReference type="Proteomes" id="UP000008748">
    <property type="component" value="Unassembled WGS sequence"/>
</dbReference>
<keyword evidence="4" id="KW-1185">Reference proteome</keyword>
<organism evidence="3 4">
    <name type="scientific">Bartonella birtlesii LL-WM9</name>
    <dbReference type="NCBI Taxonomy" id="1094552"/>
    <lineage>
        <taxon>Bacteria</taxon>
        <taxon>Pseudomonadati</taxon>
        <taxon>Pseudomonadota</taxon>
        <taxon>Alphaproteobacteria</taxon>
        <taxon>Hyphomicrobiales</taxon>
        <taxon>Bartonellaceae</taxon>
        <taxon>Bartonella</taxon>
    </lineage>
</organism>
<gene>
    <name evidence="3" type="ORF">ME7_01224</name>
</gene>
<sequence>MNKRKKLSNSLHAFLERTRGRVALKLLILSFLVGIVMNFLGWNPRSLVQKIIEFLKSLWETGFITLANFFHIAMMGAIIVVPIFIILRIFYKK</sequence>
<dbReference type="HOGENOM" id="CLU_167396_0_0_5"/>
<feature type="domain" description="DUF6460" evidence="2">
    <location>
        <begin position="58"/>
        <end position="90"/>
    </location>
</feature>
<dbReference type="PATRIC" id="fig|1094552.3.peg.1365"/>
<feature type="transmembrane region" description="Helical" evidence="1">
    <location>
        <begin position="21"/>
        <end position="42"/>
    </location>
</feature>
<dbReference type="AlphaFoldDB" id="J0YJX6"/>
<dbReference type="InterPro" id="IPR045594">
    <property type="entry name" value="DUF6460"/>
</dbReference>
<proteinExistence type="predicted"/>
<protein>
    <recommendedName>
        <fullName evidence="2">DUF6460 domain-containing protein</fullName>
    </recommendedName>
</protein>
<feature type="transmembrane region" description="Helical" evidence="1">
    <location>
        <begin position="62"/>
        <end position="91"/>
    </location>
</feature>
<evidence type="ECO:0000259" key="2">
    <source>
        <dbReference type="Pfam" id="PF20061"/>
    </source>
</evidence>
<evidence type="ECO:0000313" key="3">
    <source>
        <dbReference type="EMBL" id="EJF74853.1"/>
    </source>
</evidence>
<reference evidence="3 4" key="1">
    <citation type="submission" date="2012-03" db="EMBL/GenBank/DDBJ databases">
        <title>The Genome Sequence of Bartonella birtlesii LL-WM9.</title>
        <authorList>
            <consortium name="The Broad Institute Genome Sequencing Platform"/>
            <consortium name="The Broad Institute Genome Sequencing Center for Infectious Disease"/>
            <person name="Feldgarden M."/>
            <person name="Kirby J."/>
            <person name="Kosoy M."/>
            <person name="Birtles R."/>
            <person name="Probert W.S."/>
            <person name="Chiaraviglio L."/>
            <person name="Young S.K."/>
            <person name="Zeng Q."/>
            <person name="Gargeya S."/>
            <person name="Fitzgerald M."/>
            <person name="Haas B."/>
            <person name="Abouelleil A."/>
            <person name="Alvarado L."/>
            <person name="Arachchi H.M."/>
            <person name="Berlin A."/>
            <person name="Chapman S.B."/>
            <person name="Gearin G."/>
            <person name="Goldberg J."/>
            <person name="Griggs A."/>
            <person name="Gujja S."/>
            <person name="Hansen M."/>
            <person name="Heiman D."/>
            <person name="Howarth C."/>
            <person name="Larimer J."/>
            <person name="Lui A."/>
            <person name="MacDonald P.J.P."/>
            <person name="McCowen C."/>
            <person name="Montmayeur A."/>
            <person name="Murphy C."/>
            <person name="Neiman D."/>
            <person name="Pearson M."/>
            <person name="Priest M."/>
            <person name="Roberts A."/>
            <person name="Saif S."/>
            <person name="Shea T."/>
            <person name="Sisk P."/>
            <person name="Stolte C."/>
            <person name="Sykes S."/>
            <person name="Wortman J."/>
            <person name="Nusbaum C."/>
            <person name="Birren B."/>
        </authorList>
    </citation>
    <scope>NUCLEOTIDE SEQUENCE [LARGE SCALE GENOMIC DNA]</scope>
    <source>
        <strain evidence="3 4">LL-WM9</strain>
    </source>
</reference>